<dbReference type="InterPro" id="IPR056592">
    <property type="entry name" value="Beta-prop_At3g26010-like"/>
</dbReference>
<dbReference type="Proteomes" id="UP000694864">
    <property type="component" value="Chromosome 12"/>
</dbReference>
<accession>A0ABM0V5V5</accession>
<dbReference type="RefSeq" id="XP_010451267.1">
    <property type="nucleotide sequence ID" value="XM_010452965.1"/>
</dbReference>
<dbReference type="PANTHER" id="PTHR35546:SF25">
    <property type="entry name" value="F-BOX DOMAIN-CONTAINING PROTEIN"/>
    <property type="match status" value="1"/>
</dbReference>
<organism evidence="2 3">
    <name type="scientific">Camelina sativa</name>
    <name type="common">False flax</name>
    <name type="synonym">Myagrum sativum</name>
    <dbReference type="NCBI Taxonomy" id="90675"/>
    <lineage>
        <taxon>Eukaryota</taxon>
        <taxon>Viridiplantae</taxon>
        <taxon>Streptophyta</taxon>
        <taxon>Embryophyta</taxon>
        <taxon>Tracheophyta</taxon>
        <taxon>Spermatophyta</taxon>
        <taxon>Magnoliopsida</taxon>
        <taxon>eudicotyledons</taxon>
        <taxon>Gunneridae</taxon>
        <taxon>Pentapetalae</taxon>
        <taxon>rosids</taxon>
        <taxon>malvids</taxon>
        <taxon>Brassicales</taxon>
        <taxon>Brassicaceae</taxon>
        <taxon>Camelineae</taxon>
        <taxon>Camelina</taxon>
    </lineage>
</organism>
<reference evidence="2" key="1">
    <citation type="journal article" date="2014" name="Nat. Commun.">
        <title>The emerging biofuel crop Camelina sativa retains a highly undifferentiated hexaploid genome structure.</title>
        <authorList>
            <person name="Kagale S."/>
            <person name="Koh C."/>
            <person name="Nixon J."/>
            <person name="Bollina V."/>
            <person name="Clarke W.E."/>
            <person name="Tuteja R."/>
            <person name="Spillane C."/>
            <person name="Robinson S.J."/>
            <person name="Links M.G."/>
            <person name="Clarke C."/>
            <person name="Higgins E.E."/>
            <person name="Huebert T."/>
            <person name="Sharpe A.G."/>
            <person name="Parkin I.A."/>
        </authorList>
    </citation>
    <scope>NUCLEOTIDE SEQUENCE [LARGE SCALE GENOMIC DNA]</scope>
    <source>
        <strain evidence="2">cv. DH55</strain>
    </source>
</reference>
<sequence length="193" mass="21848">MRGCETWDLPKSVASYFRDIQSGNLYYAASSSGLWLRIPRPPHPSDTIVFGFVTGLDKDGVVLDFKVVKLAALVPKKHTCLCLWVYSSETGTWTRKRLYCPPYITSLCKPMSLNGTLYVSETSLDDDLPVQPGVLIALDFYSESDLCRVIPLPDHNVNHNRDFKRALSASRGFVMYMKTLAEEGDNLLMVWRF</sequence>
<dbReference type="Pfam" id="PF24750">
    <property type="entry name" value="b-prop_At3g26010-like"/>
    <property type="match status" value="1"/>
</dbReference>
<feature type="domain" description="F-box protein At3g26010-like beta-propeller" evidence="1">
    <location>
        <begin position="35"/>
        <end position="192"/>
    </location>
</feature>
<proteinExistence type="predicted"/>
<protein>
    <submittedName>
        <fullName evidence="3">F-box protein At3g26010-like</fullName>
    </submittedName>
</protein>
<evidence type="ECO:0000313" key="2">
    <source>
        <dbReference type="Proteomes" id="UP000694864"/>
    </source>
</evidence>
<gene>
    <name evidence="3" type="primary">LOC104733384</name>
</gene>
<evidence type="ECO:0000313" key="3">
    <source>
        <dbReference type="RefSeq" id="XP_010451267.1"/>
    </source>
</evidence>
<dbReference type="GeneID" id="104733384"/>
<keyword evidence="2" id="KW-1185">Reference proteome</keyword>
<name>A0ABM0V5V5_CAMSA</name>
<reference evidence="3" key="2">
    <citation type="submission" date="2025-08" db="UniProtKB">
        <authorList>
            <consortium name="RefSeq"/>
        </authorList>
    </citation>
    <scope>IDENTIFICATION</scope>
    <source>
        <tissue evidence="3">Leaf</tissue>
    </source>
</reference>
<evidence type="ECO:0000259" key="1">
    <source>
        <dbReference type="Pfam" id="PF24750"/>
    </source>
</evidence>
<dbReference type="PANTHER" id="PTHR35546">
    <property type="entry name" value="F-BOX PROTEIN INTERACTION DOMAIN PROTEIN-RELATED"/>
    <property type="match status" value="1"/>
</dbReference>
<dbReference type="InterPro" id="IPR055290">
    <property type="entry name" value="At3g26010-like"/>
</dbReference>